<proteinExistence type="predicted"/>
<sequence>MMRPRELADRTNTGTRGSLAQPGPGGGGGDVKTRKAMKPRRARSQEAKSKPRSQQSRGKQSNPKPNPTLEEDEGLVQPKFVHAFGTKLGQQGSIGDAENELLKMCFDSAIVCGAAGLDSETFDDAACQMLQRAGGCDDADVVSHLVQYCLDACAKSERTSRAQAAQLHKLALMHERSARRAEVARIKTIIDALWHGHNDDTSTDMEVELFRFLKRKHAGDKPRMAAEATQIVSSMARLSAFDADIAIFFRILRNEIDQGFWKVRTRLLQTLRELSAQGMGPQEIVAHMYNDADATELLQRLEARHEPALQDVLLRFHLERHATLIAPMQTAYASLDAAERQEISFSDYVRAALVPPSSAASD</sequence>
<reference evidence="2 3" key="1">
    <citation type="submission" date="2017-12" db="EMBL/GenBank/DDBJ databases">
        <title>Sequencing, de novo assembly and annotation of complete genome of a new Thraustochytrid species, strain FCC1311.</title>
        <authorList>
            <person name="Sedici K."/>
            <person name="Godart F."/>
            <person name="Aiese Cigliano R."/>
            <person name="Sanseverino W."/>
            <person name="Barakat M."/>
            <person name="Ortet P."/>
            <person name="Marechal E."/>
            <person name="Cagnac O."/>
            <person name="Amato A."/>
        </authorList>
    </citation>
    <scope>NUCLEOTIDE SEQUENCE [LARGE SCALE GENOMIC DNA]</scope>
</reference>
<dbReference type="EMBL" id="BEYU01000001">
    <property type="protein sequence ID" value="GBG23793.1"/>
    <property type="molecule type" value="Genomic_DNA"/>
</dbReference>
<accession>A0A2R5G5S3</accession>
<evidence type="ECO:0000313" key="3">
    <source>
        <dbReference type="Proteomes" id="UP000241890"/>
    </source>
</evidence>
<dbReference type="InParanoid" id="A0A2R5G5S3"/>
<evidence type="ECO:0000256" key="1">
    <source>
        <dbReference type="SAM" id="MobiDB-lite"/>
    </source>
</evidence>
<comment type="caution">
    <text evidence="2">The sequence shown here is derived from an EMBL/GenBank/DDBJ whole genome shotgun (WGS) entry which is preliminary data.</text>
</comment>
<organism evidence="2 3">
    <name type="scientific">Hondaea fermentalgiana</name>
    <dbReference type="NCBI Taxonomy" id="2315210"/>
    <lineage>
        <taxon>Eukaryota</taxon>
        <taxon>Sar</taxon>
        <taxon>Stramenopiles</taxon>
        <taxon>Bigyra</taxon>
        <taxon>Labyrinthulomycetes</taxon>
        <taxon>Thraustochytrida</taxon>
        <taxon>Thraustochytriidae</taxon>
        <taxon>Hondaea</taxon>
    </lineage>
</organism>
<evidence type="ECO:0000313" key="2">
    <source>
        <dbReference type="EMBL" id="GBG23793.1"/>
    </source>
</evidence>
<dbReference type="OrthoDB" id="2021138at2759"/>
<gene>
    <name evidence="2" type="ORF">FCC1311_000132</name>
</gene>
<name>A0A2R5G5S3_9STRA</name>
<feature type="compositionally biased region" description="Polar residues" evidence="1">
    <location>
        <begin position="52"/>
        <end position="63"/>
    </location>
</feature>
<dbReference type="AlphaFoldDB" id="A0A2R5G5S3"/>
<keyword evidence="3" id="KW-1185">Reference proteome</keyword>
<feature type="region of interest" description="Disordered" evidence="1">
    <location>
        <begin position="1"/>
        <end position="73"/>
    </location>
</feature>
<dbReference type="Proteomes" id="UP000241890">
    <property type="component" value="Unassembled WGS sequence"/>
</dbReference>
<protein>
    <submittedName>
        <fullName evidence="2">Uncharacterized protein</fullName>
    </submittedName>
</protein>